<keyword evidence="4" id="KW-1185">Reference proteome</keyword>
<gene>
    <name evidence="3" type="ORF">BSTOLATCC_MIC6580</name>
</gene>
<dbReference type="AlphaFoldDB" id="A0AAU9IG61"/>
<evidence type="ECO:0000313" key="4">
    <source>
        <dbReference type="Proteomes" id="UP001162131"/>
    </source>
</evidence>
<feature type="transmembrane region" description="Helical" evidence="1">
    <location>
        <begin position="193"/>
        <end position="216"/>
    </location>
</feature>
<evidence type="ECO:0000256" key="2">
    <source>
        <dbReference type="SAM" id="SignalP"/>
    </source>
</evidence>
<accession>A0AAU9IG61</accession>
<name>A0AAU9IG61_9CILI</name>
<sequence length="243" mass="27557">MIKLSFIVFFLSQCPVWAGKWDALATALINAEYKEVSGKEARLFESIKLIQIEEFPASPGIKYTLVLLLNSTAENKLSLHKISLWTSGSANEIRIDSHKSPMIEIDSNSSQPIIKAAMSLYFNETIPALGNFSIYRQSINDSHAKINLTYALVSYNEKEYWVYVLKNSTKIYNYIWESETLGNNETEQYKISLMRSFIITTIVSVILTLIAITAIWRIKGDYPLQPTSTVKDSRSVNIPPNKT</sequence>
<keyword evidence="1" id="KW-1133">Transmembrane helix</keyword>
<dbReference type="Proteomes" id="UP001162131">
    <property type="component" value="Unassembled WGS sequence"/>
</dbReference>
<comment type="caution">
    <text evidence="3">The sequence shown here is derived from an EMBL/GenBank/DDBJ whole genome shotgun (WGS) entry which is preliminary data.</text>
</comment>
<keyword evidence="1" id="KW-0812">Transmembrane</keyword>
<reference evidence="3" key="1">
    <citation type="submission" date="2021-09" db="EMBL/GenBank/DDBJ databases">
        <authorList>
            <consortium name="AG Swart"/>
            <person name="Singh M."/>
            <person name="Singh A."/>
            <person name="Seah K."/>
            <person name="Emmerich C."/>
        </authorList>
    </citation>
    <scope>NUCLEOTIDE SEQUENCE</scope>
    <source>
        <strain evidence="3">ATCC30299</strain>
    </source>
</reference>
<feature type="signal peptide" evidence="2">
    <location>
        <begin position="1"/>
        <end position="18"/>
    </location>
</feature>
<dbReference type="EMBL" id="CAJZBQ010000006">
    <property type="protein sequence ID" value="CAG9312477.1"/>
    <property type="molecule type" value="Genomic_DNA"/>
</dbReference>
<evidence type="ECO:0000313" key="3">
    <source>
        <dbReference type="EMBL" id="CAG9312477.1"/>
    </source>
</evidence>
<protein>
    <submittedName>
        <fullName evidence="3">Uncharacterized protein</fullName>
    </submittedName>
</protein>
<keyword evidence="2" id="KW-0732">Signal</keyword>
<proteinExistence type="predicted"/>
<feature type="chain" id="PRO_5043897126" evidence="2">
    <location>
        <begin position="19"/>
        <end position="243"/>
    </location>
</feature>
<evidence type="ECO:0000256" key="1">
    <source>
        <dbReference type="SAM" id="Phobius"/>
    </source>
</evidence>
<organism evidence="3 4">
    <name type="scientific">Blepharisma stoltei</name>
    <dbReference type="NCBI Taxonomy" id="1481888"/>
    <lineage>
        <taxon>Eukaryota</taxon>
        <taxon>Sar</taxon>
        <taxon>Alveolata</taxon>
        <taxon>Ciliophora</taxon>
        <taxon>Postciliodesmatophora</taxon>
        <taxon>Heterotrichea</taxon>
        <taxon>Heterotrichida</taxon>
        <taxon>Blepharismidae</taxon>
        <taxon>Blepharisma</taxon>
    </lineage>
</organism>
<keyword evidence="1" id="KW-0472">Membrane</keyword>